<protein>
    <recommendedName>
        <fullName evidence="1">KRAB domain-containing protein</fullName>
    </recommendedName>
</protein>
<keyword evidence="3" id="KW-1185">Reference proteome</keyword>
<evidence type="ECO:0000313" key="3">
    <source>
        <dbReference type="Proteomes" id="UP000001646"/>
    </source>
</evidence>
<evidence type="ECO:0000259" key="1">
    <source>
        <dbReference type="PROSITE" id="PS50805"/>
    </source>
</evidence>
<accession>A0A803STQ5</accession>
<dbReference type="SMART" id="SM00349">
    <property type="entry name" value="KRAB"/>
    <property type="match status" value="1"/>
</dbReference>
<sequence length="115" mass="12770">MAPNSKTPDDLTHVKDQGFEQACPSFTNWVRSSRKERSHSLMCEGNGPFTFEDVAVHFSLEEWVLLNPDQKVLHVQIMEEIHGIVDSLGKALSLMGISISKCSIPVRTSLVGAIF</sequence>
<reference evidence="2" key="3">
    <citation type="submission" date="2025-09" db="UniProtKB">
        <authorList>
            <consortium name="Ensembl"/>
        </authorList>
    </citation>
    <scope>IDENTIFICATION</scope>
</reference>
<reference evidence="2" key="2">
    <citation type="submission" date="2025-08" db="UniProtKB">
        <authorList>
            <consortium name="Ensembl"/>
        </authorList>
    </citation>
    <scope>IDENTIFICATION</scope>
</reference>
<proteinExistence type="predicted"/>
<dbReference type="GO" id="GO:0006355">
    <property type="term" value="P:regulation of DNA-templated transcription"/>
    <property type="evidence" value="ECO:0007669"/>
    <property type="project" value="InterPro"/>
</dbReference>
<feature type="domain" description="KRAB" evidence="1">
    <location>
        <begin position="49"/>
        <end position="115"/>
    </location>
</feature>
<reference evidence="2" key="1">
    <citation type="submission" date="2009-12" db="EMBL/GenBank/DDBJ databases">
        <title>The Genome Sequence of Anolis carolinensis (Green Anole Lizard).</title>
        <authorList>
            <consortium name="The Genome Sequencing Platform"/>
            <person name="Di Palma F."/>
            <person name="Alfoldi J."/>
            <person name="Heiman D."/>
            <person name="Young S."/>
            <person name="Grabherr M."/>
            <person name="Johnson J."/>
            <person name="Lander E.S."/>
            <person name="Lindblad-Toh K."/>
        </authorList>
    </citation>
    <scope>NUCLEOTIDE SEQUENCE [LARGE SCALE GENOMIC DNA]</scope>
    <source>
        <strain evidence="2">JBL SC #1</strain>
    </source>
</reference>
<dbReference type="Proteomes" id="UP000001646">
    <property type="component" value="Unplaced"/>
</dbReference>
<organism evidence="2 3">
    <name type="scientific">Anolis carolinensis</name>
    <name type="common">Green anole</name>
    <name type="synonym">American chameleon</name>
    <dbReference type="NCBI Taxonomy" id="28377"/>
    <lineage>
        <taxon>Eukaryota</taxon>
        <taxon>Metazoa</taxon>
        <taxon>Chordata</taxon>
        <taxon>Craniata</taxon>
        <taxon>Vertebrata</taxon>
        <taxon>Euteleostomi</taxon>
        <taxon>Lepidosauria</taxon>
        <taxon>Squamata</taxon>
        <taxon>Bifurcata</taxon>
        <taxon>Unidentata</taxon>
        <taxon>Episquamata</taxon>
        <taxon>Toxicofera</taxon>
        <taxon>Iguania</taxon>
        <taxon>Dactyloidae</taxon>
        <taxon>Anolis</taxon>
    </lineage>
</organism>
<dbReference type="InterPro" id="IPR001909">
    <property type="entry name" value="KRAB"/>
</dbReference>
<dbReference type="InterPro" id="IPR036051">
    <property type="entry name" value="KRAB_dom_sf"/>
</dbReference>
<evidence type="ECO:0000313" key="2">
    <source>
        <dbReference type="Ensembl" id="ENSACAP00000026345.1"/>
    </source>
</evidence>
<name>A0A803STQ5_ANOCA</name>
<dbReference type="PROSITE" id="PS50805">
    <property type="entry name" value="KRAB"/>
    <property type="match status" value="1"/>
</dbReference>
<dbReference type="SUPFAM" id="SSF109640">
    <property type="entry name" value="KRAB domain (Kruppel-associated box)"/>
    <property type="match status" value="1"/>
</dbReference>
<dbReference type="Pfam" id="PF01352">
    <property type="entry name" value="KRAB"/>
    <property type="match status" value="1"/>
</dbReference>
<dbReference type="CDD" id="cd07765">
    <property type="entry name" value="KRAB_A-box"/>
    <property type="match status" value="1"/>
</dbReference>
<dbReference type="Gene3D" id="6.10.140.140">
    <property type="match status" value="1"/>
</dbReference>
<dbReference type="AlphaFoldDB" id="A0A803STQ5"/>
<dbReference type="InParanoid" id="A0A803STQ5"/>
<dbReference type="Ensembl" id="ENSACAT00000049739.1">
    <property type="protein sequence ID" value="ENSACAP00000026345.1"/>
    <property type="gene ID" value="ENSACAG00000041625.1"/>
</dbReference>
<dbReference type="GeneTree" id="ENSGT01040000244405"/>